<protein>
    <submittedName>
        <fullName evidence="5">Uncharacterized protein</fullName>
    </submittedName>
</protein>
<dbReference type="SMART" id="SM00248">
    <property type="entry name" value="ANK"/>
    <property type="match status" value="6"/>
</dbReference>
<dbReference type="PROSITE" id="PS50088">
    <property type="entry name" value="ANK_REPEAT"/>
    <property type="match status" value="3"/>
</dbReference>
<evidence type="ECO:0000256" key="2">
    <source>
        <dbReference type="ARBA" id="ARBA00023043"/>
    </source>
</evidence>
<dbReference type="PANTHER" id="PTHR24198">
    <property type="entry name" value="ANKYRIN REPEAT AND PROTEIN KINASE DOMAIN-CONTAINING PROTEIN"/>
    <property type="match status" value="1"/>
</dbReference>
<dbReference type="InterPro" id="IPR036770">
    <property type="entry name" value="Ankyrin_rpt-contain_sf"/>
</dbReference>
<feature type="compositionally biased region" description="Polar residues" evidence="4">
    <location>
        <begin position="267"/>
        <end position="276"/>
    </location>
</feature>
<accession>A0A1X7TX49</accession>
<dbReference type="STRING" id="400682.A0A1X7TX49"/>
<evidence type="ECO:0000256" key="4">
    <source>
        <dbReference type="SAM" id="MobiDB-lite"/>
    </source>
</evidence>
<feature type="region of interest" description="Disordered" evidence="4">
    <location>
        <begin position="245"/>
        <end position="305"/>
    </location>
</feature>
<dbReference type="EnsemblMetazoa" id="Aqu2.1.20036_001">
    <property type="protein sequence ID" value="Aqu2.1.20036_001"/>
    <property type="gene ID" value="Aqu2.1.20036"/>
</dbReference>
<evidence type="ECO:0000256" key="3">
    <source>
        <dbReference type="PROSITE-ProRule" id="PRU00023"/>
    </source>
</evidence>
<dbReference type="eggNOG" id="KOG0504">
    <property type="taxonomic scope" value="Eukaryota"/>
</dbReference>
<dbReference type="OrthoDB" id="6235521at2759"/>
<dbReference type="SUPFAM" id="SSF48403">
    <property type="entry name" value="Ankyrin repeat"/>
    <property type="match status" value="1"/>
</dbReference>
<keyword evidence="2 3" id="KW-0040">ANK repeat</keyword>
<feature type="repeat" description="ANK" evidence="3">
    <location>
        <begin position="11"/>
        <end position="43"/>
    </location>
</feature>
<dbReference type="PROSITE" id="PS50297">
    <property type="entry name" value="ANK_REP_REGION"/>
    <property type="match status" value="3"/>
</dbReference>
<keyword evidence="1" id="KW-0677">Repeat</keyword>
<feature type="repeat" description="ANK" evidence="3">
    <location>
        <begin position="44"/>
        <end position="76"/>
    </location>
</feature>
<dbReference type="AlphaFoldDB" id="A0A1X7TX49"/>
<reference evidence="5" key="1">
    <citation type="submission" date="2017-05" db="UniProtKB">
        <authorList>
            <consortium name="EnsemblMetazoa"/>
        </authorList>
    </citation>
    <scope>IDENTIFICATION</scope>
</reference>
<dbReference type="Pfam" id="PF12796">
    <property type="entry name" value="Ank_2"/>
    <property type="match status" value="3"/>
</dbReference>
<dbReference type="InParanoid" id="A0A1X7TX49"/>
<dbReference type="InterPro" id="IPR002110">
    <property type="entry name" value="Ankyrin_rpt"/>
</dbReference>
<sequence>MKYGIDYKDEGGHTALMYSVLGNQTKICESLINMGADVNATDNANLTALFWAVYHARPEIIKILLRNGADVHITDPHGRSVSHWVMKTPNALCLKVLCKHDMEGLTPLHWAVMCEQHQHISTLLSCVPTTNVCAQDRKGRTPLNYAVLLFSPICIKAILESRPIAATFADFKGRTTLHYACAEGSVDCVRALLACKRQGADRGQRDASDMTPLDHANQRNHTECIKLLESYGWLRQSSSWSIASQFSIHPPTPPELDEHGHVPMKRPSSSTDQQLPQDIGQMNPADHCRYPADGHSNSTQEEHHY</sequence>
<proteinExistence type="predicted"/>
<feature type="repeat" description="ANK" evidence="3">
    <location>
        <begin position="172"/>
        <end position="193"/>
    </location>
</feature>
<organism evidence="5">
    <name type="scientific">Amphimedon queenslandica</name>
    <name type="common">Sponge</name>
    <dbReference type="NCBI Taxonomy" id="400682"/>
    <lineage>
        <taxon>Eukaryota</taxon>
        <taxon>Metazoa</taxon>
        <taxon>Porifera</taxon>
        <taxon>Demospongiae</taxon>
        <taxon>Heteroscleromorpha</taxon>
        <taxon>Haplosclerida</taxon>
        <taxon>Niphatidae</taxon>
        <taxon>Amphimedon</taxon>
    </lineage>
</organism>
<dbReference type="Gene3D" id="1.25.40.20">
    <property type="entry name" value="Ankyrin repeat-containing domain"/>
    <property type="match status" value="3"/>
</dbReference>
<dbReference type="PANTHER" id="PTHR24198:SF165">
    <property type="entry name" value="ANKYRIN REPEAT-CONTAINING PROTEIN-RELATED"/>
    <property type="match status" value="1"/>
</dbReference>
<evidence type="ECO:0000313" key="5">
    <source>
        <dbReference type="EnsemblMetazoa" id="Aqu2.1.20036_001"/>
    </source>
</evidence>
<name>A0A1X7TX49_AMPQE</name>
<evidence type="ECO:0000256" key="1">
    <source>
        <dbReference type="ARBA" id="ARBA00022737"/>
    </source>
</evidence>